<comment type="caution">
    <text evidence="2">The sequence shown here is derived from an EMBL/GenBank/DDBJ whole genome shotgun (WGS) entry which is preliminary data.</text>
</comment>
<protein>
    <recommendedName>
        <fullName evidence="4">Secreted protein</fullName>
    </recommendedName>
</protein>
<keyword evidence="3" id="KW-1185">Reference proteome</keyword>
<keyword evidence="1" id="KW-0732">Signal</keyword>
<reference evidence="2" key="1">
    <citation type="submission" date="2019-07" db="EMBL/GenBank/DDBJ databases">
        <title>Annotation for the trematode Paragonimus miyazaki's.</title>
        <authorList>
            <person name="Choi Y.-J."/>
        </authorList>
    </citation>
    <scope>NUCLEOTIDE SEQUENCE</scope>
    <source>
        <strain evidence="2">Japan</strain>
    </source>
</reference>
<sequence length="80" mass="9003">MNMKTRYIALLVTWNTLAHVAVAAINPSLTPISLRWMFRGIELVLCVKTVVKCCLVLRFMKLTAFPTVTRITTLGVAYFA</sequence>
<dbReference type="EMBL" id="JTDE01001945">
    <property type="protein sequence ID" value="KAF7258096.1"/>
    <property type="molecule type" value="Genomic_DNA"/>
</dbReference>
<organism evidence="2 3">
    <name type="scientific">Paragonimus skrjabini miyazakii</name>
    <dbReference type="NCBI Taxonomy" id="59628"/>
    <lineage>
        <taxon>Eukaryota</taxon>
        <taxon>Metazoa</taxon>
        <taxon>Spiralia</taxon>
        <taxon>Lophotrochozoa</taxon>
        <taxon>Platyhelminthes</taxon>
        <taxon>Trematoda</taxon>
        <taxon>Digenea</taxon>
        <taxon>Plagiorchiida</taxon>
        <taxon>Troglotremata</taxon>
        <taxon>Troglotrematidae</taxon>
        <taxon>Paragonimus</taxon>
    </lineage>
</organism>
<dbReference type="Proteomes" id="UP000822476">
    <property type="component" value="Unassembled WGS sequence"/>
</dbReference>
<dbReference type="AlphaFoldDB" id="A0A8S9YXI6"/>
<feature type="chain" id="PRO_5035838866" description="Secreted protein" evidence="1">
    <location>
        <begin position="24"/>
        <end position="80"/>
    </location>
</feature>
<feature type="signal peptide" evidence="1">
    <location>
        <begin position="1"/>
        <end position="23"/>
    </location>
</feature>
<name>A0A8S9YXI6_9TREM</name>
<evidence type="ECO:0000256" key="1">
    <source>
        <dbReference type="SAM" id="SignalP"/>
    </source>
</evidence>
<proteinExistence type="predicted"/>
<accession>A0A8S9YXI6</accession>
<gene>
    <name evidence="2" type="ORF">EG68_04618</name>
</gene>
<evidence type="ECO:0008006" key="4">
    <source>
        <dbReference type="Google" id="ProtNLM"/>
    </source>
</evidence>
<evidence type="ECO:0000313" key="3">
    <source>
        <dbReference type="Proteomes" id="UP000822476"/>
    </source>
</evidence>
<evidence type="ECO:0000313" key="2">
    <source>
        <dbReference type="EMBL" id="KAF7258096.1"/>
    </source>
</evidence>